<name>A0AAN7WQ73_9SACH</name>
<dbReference type="Proteomes" id="UP001306508">
    <property type="component" value="Unassembled WGS sequence"/>
</dbReference>
<keyword evidence="1" id="KW-0472">Membrane</keyword>
<gene>
    <name evidence="2" type="ORF">RI543_000168</name>
</gene>
<evidence type="ECO:0000313" key="2">
    <source>
        <dbReference type="EMBL" id="KAK5782238.1"/>
    </source>
</evidence>
<organism evidence="2 3">
    <name type="scientific">Arxiozyma heterogenica</name>
    <dbReference type="NCBI Taxonomy" id="278026"/>
    <lineage>
        <taxon>Eukaryota</taxon>
        <taxon>Fungi</taxon>
        <taxon>Dikarya</taxon>
        <taxon>Ascomycota</taxon>
        <taxon>Saccharomycotina</taxon>
        <taxon>Saccharomycetes</taxon>
        <taxon>Saccharomycetales</taxon>
        <taxon>Saccharomycetaceae</taxon>
        <taxon>Arxiozyma</taxon>
    </lineage>
</organism>
<comment type="caution">
    <text evidence="2">The sequence shown here is derived from an EMBL/GenBank/DDBJ whole genome shotgun (WGS) entry which is preliminary data.</text>
</comment>
<proteinExistence type="predicted"/>
<dbReference type="EMBL" id="JAWIZZ010000006">
    <property type="protein sequence ID" value="KAK5782238.1"/>
    <property type="molecule type" value="Genomic_DNA"/>
</dbReference>
<sequence>MDETYDNEKEQYLVAPFIESRKVYRCECVSCKASVKYHNLVKWLLYVGVFFPFTIFYEIGLYLYVNIYLNHRVVFPEFTDIDYPTKFERKVFAERHLVKIQTETERELKDQTLLNLDKPKISIPKEIRNTSLSFQQEYRYKVLKQIATDIVNSHDYYRSHFLKWTLRCIGVLVAQCIITLLLIVICFD</sequence>
<evidence type="ECO:0000313" key="3">
    <source>
        <dbReference type="Proteomes" id="UP001306508"/>
    </source>
</evidence>
<keyword evidence="1" id="KW-0812">Transmembrane</keyword>
<feature type="transmembrane region" description="Helical" evidence="1">
    <location>
        <begin position="164"/>
        <end position="185"/>
    </location>
</feature>
<reference evidence="3" key="1">
    <citation type="submission" date="2023-07" db="EMBL/GenBank/DDBJ databases">
        <title>A draft genome of Kazachstania heterogenica Y-27499.</title>
        <authorList>
            <person name="Donic C."/>
            <person name="Kralova J.S."/>
            <person name="Fidel L."/>
            <person name="Ben-Dor S."/>
            <person name="Jung S."/>
        </authorList>
    </citation>
    <scope>NUCLEOTIDE SEQUENCE [LARGE SCALE GENOMIC DNA]</scope>
    <source>
        <strain evidence="3">Y27499</strain>
    </source>
</reference>
<accession>A0AAN7WQ73</accession>
<evidence type="ECO:0000256" key="1">
    <source>
        <dbReference type="SAM" id="Phobius"/>
    </source>
</evidence>
<keyword evidence="1" id="KW-1133">Transmembrane helix</keyword>
<protein>
    <submittedName>
        <fullName evidence="2">Uncharacterized protein</fullName>
    </submittedName>
</protein>
<keyword evidence="3" id="KW-1185">Reference proteome</keyword>
<feature type="transmembrane region" description="Helical" evidence="1">
    <location>
        <begin position="43"/>
        <end position="65"/>
    </location>
</feature>
<dbReference type="AlphaFoldDB" id="A0AAN7WQ73"/>